<dbReference type="SUPFAM" id="SSF54001">
    <property type="entry name" value="Cysteine proteinases"/>
    <property type="match status" value="1"/>
</dbReference>
<sequence length="282" mass="31871">MSNDLDHIGQDDADQQSNIEHVPDVVGDNVPYNTNQHENDQRENSPNVRCSRCKTNQSKSFSSIMEELPSCLVLLVNRTRAGGRKSSAKQYSLSALEIAALRVGLSQRRYLNYTYNLTSAVVHTGVDCKCGHYYAYVFHSDGTVFLYDDSTVKRRNAESALKDIERNQCLLFYHLAIGTHDQREDEPVHDVDDIGVQRTTKSQIYGDEWDTQDKDHSTGFGKRVQDNSPQGQLSHGSPDSSFANRDHDDDVPLSEATLSHLASAQLFTKYFEAEIPKYAWFK</sequence>
<dbReference type="GO" id="GO:0016579">
    <property type="term" value="P:protein deubiquitination"/>
    <property type="evidence" value="ECO:0007669"/>
    <property type="project" value="InterPro"/>
</dbReference>
<dbReference type="OrthoDB" id="289038at2759"/>
<evidence type="ECO:0000313" key="4">
    <source>
        <dbReference type="Proteomes" id="UP001152320"/>
    </source>
</evidence>
<feature type="region of interest" description="Disordered" evidence="1">
    <location>
        <begin position="205"/>
        <end position="250"/>
    </location>
</feature>
<feature type="region of interest" description="Disordered" evidence="1">
    <location>
        <begin position="1"/>
        <end position="50"/>
    </location>
</feature>
<proteinExistence type="predicted"/>
<evidence type="ECO:0000256" key="1">
    <source>
        <dbReference type="SAM" id="MobiDB-lite"/>
    </source>
</evidence>
<dbReference type="GO" id="GO:0004843">
    <property type="term" value="F:cysteine-type deubiquitinase activity"/>
    <property type="evidence" value="ECO:0007669"/>
    <property type="project" value="InterPro"/>
</dbReference>
<organism evidence="3 4">
    <name type="scientific">Holothuria leucospilota</name>
    <name type="common">Black long sea cucumber</name>
    <name type="synonym">Mertensiothuria leucospilota</name>
    <dbReference type="NCBI Taxonomy" id="206669"/>
    <lineage>
        <taxon>Eukaryota</taxon>
        <taxon>Metazoa</taxon>
        <taxon>Echinodermata</taxon>
        <taxon>Eleutherozoa</taxon>
        <taxon>Echinozoa</taxon>
        <taxon>Holothuroidea</taxon>
        <taxon>Aspidochirotacea</taxon>
        <taxon>Aspidochirotida</taxon>
        <taxon>Holothuriidae</taxon>
        <taxon>Holothuria</taxon>
    </lineage>
</organism>
<dbReference type="AlphaFoldDB" id="A0A9Q1CSC7"/>
<feature type="compositionally biased region" description="Polar residues" evidence="1">
    <location>
        <begin position="226"/>
        <end position="243"/>
    </location>
</feature>
<comment type="caution">
    <text evidence="3">The sequence shown here is derived from an EMBL/GenBank/DDBJ whole genome shotgun (WGS) entry which is preliminary data.</text>
</comment>
<evidence type="ECO:0000259" key="2">
    <source>
        <dbReference type="PROSITE" id="PS50235"/>
    </source>
</evidence>
<dbReference type="Pfam" id="PF00443">
    <property type="entry name" value="UCH"/>
    <property type="match status" value="1"/>
</dbReference>
<evidence type="ECO:0000313" key="3">
    <source>
        <dbReference type="EMBL" id="KAJ8050508.1"/>
    </source>
</evidence>
<dbReference type="CDD" id="cd02257">
    <property type="entry name" value="Peptidase_C19"/>
    <property type="match status" value="1"/>
</dbReference>
<keyword evidence="3" id="KW-0378">Hydrolase</keyword>
<name>A0A9Q1CSC7_HOLLE</name>
<protein>
    <submittedName>
        <fullName evidence="3">Ubiquitin carboxyl-terminal hydrolase 17-like protein D</fullName>
    </submittedName>
</protein>
<dbReference type="InterPro" id="IPR038765">
    <property type="entry name" value="Papain-like_cys_pep_sf"/>
</dbReference>
<dbReference type="Proteomes" id="UP001152320">
    <property type="component" value="Chromosome 1"/>
</dbReference>
<gene>
    <name evidence="3" type="ORF">HOLleu_03737</name>
</gene>
<feature type="domain" description="USP" evidence="2">
    <location>
        <begin position="1"/>
        <end position="176"/>
    </location>
</feature>
<feature type="compositionally biased region" description="Basic and acidic residues" evidence="1">
    <location>
        <begin position="1"/>
        <end position="10"/>
    </location>
</feature>
<dbReference type="InterPro" id="IPR028889">
    <property type="entry name" value="USP"/>
</dbReference>
<keyword evidence="4" id="KW-1185">Reference proteome</keyword>
<dbReference type="EMBL" id="JAIZAY010000001">
    <property type="protein sequence ID" value="KAJ8050508.1"/>
    <property type="molecule type" value="Genomic_DNA"/>
</dbReference>
<reference evidence="3" key="1">
    <citation type="submission" date="2021-10" db="EMBL/GenBank/DDBJ databases">
        <title>Tropical sea cucumber genome reveals ecological adaptation and Cuvierian tubules defense mechanism.</title>
        <authorList>
            <person name="Chen T."/>
        </authorList>
    </citation>
    <scope>NUCLEOTIDE SEQUENCE</scope>
    <source>
        <strain evidence="3">Nanhai2018</strain>
        <tissue evidence="3">Muscle</tissue>
    </source>
</reference>
<dbReference type="InterPro" id="IPR001394">
    <property type="entry name" value="Peptidase_C19_UCH"/>
</dbReference>
<dbReference type="Gene3D" id="3.90.70.10">
    <property type="entry name" value="Cysteine proteinases"/>
    <property type="match status" value="1"/>
</dbReference>
<dbReference type="PROSITE" id="PS50235">
    <property type="entry name" value="USP_3"/>
    <property type="match status" value="1"/>
</dbReference>
<accession>A0A9Q1CSC7</accession>